<feature type="transmembrane region" description="Helical" evidence="6">
    <location>
        <begin position="303"/>
        <end position="325"/>
    </location>
</feature>
<dbReference type="InterPro" id="IPR036259">
    <property type="entry name" value="MFS_trans_sf"/>
</dbReference>
<sequence>MHSKQSTNIGGMKMGNFRRKISIILLVLMATFLMADQNLLPPNYQQIMKEFGIGETQMGFVSSIFVATSALITIIWGMLADIKQRKKLLVIGVLLGEIPCFLTAYVHSYWQLLTMRFLTGIGIGSIIPIGYSLIADMFEEEKRGRGYSYIETAFGFGTLFGMIIAGVITSWRTPFIIAAVPNFILAPLFYIIAEEPRRGEGEREIRVLIEKGYEYAYKLSLEAVKKSLKTRTNILIFLQGIIGTVPWGILMYWLISFLQVTRGMDKQTATFMLLIIGIASVLGSLFGGFVGDYFETRKRGGRAVITGIAIFLGMIAAIGLILYPLPSKLNTIHWLGLTVYSILFIQFVSYAGPNVRAIVSQVNLPEDRGTVFGLFNILDNVGKAIGPVLGGFLIETLVQMGYTKPLAYQYTLLIGTLFWVPCALVWIWIRRSYPEDRDKVKEILKMRAEEILKLKFW</sequence>
<dbReference type="EMBL" id="BA000001">
    <property type="protein sequence ID" value="BAA29441.1"/>
    <property type="molecule type" value="Genomic_DNA"/>
</dbReference>
<evidence type="ECO:0000259" key="7">
    <source>
        <dbReference type="PROSITE" id="PS50850"/>
    </source>
</evidence>
<dbReference type="STRING" id="70601.gene:9377286"/>
<dbReference type="Proteomes" id="UP000000752">
    <property type="component" value="Chromosome"/>
</dbReference>
<feature type="transmembrane region" description="Helical" evidence="6">
    <location>
        <begin position="21"/>
        <end position="40"/>
    </location>
</feature>
<keyword evidence="9" id="KW-1185">Reference proteome</keyword>
<evidence type="ECO:0000313" key="9">
    <source>
        <dbReference type="Proteomes" id="UP000000752"/>
    </source>
</evidence>
<feature type="transmembrane region" description="Helical" evidence="6">
    <location>
        <begin position="88"/>
        <end position="107"/>
    </location>
</feature>
<dbReference type="EnsemblBacteria" id="BAA29441">
    <property type="protein sequence ID" value="BAA29441"/>
    <property type="gene ID" value="BAA29441"/>
</dbReference>
<dbReference type="Gene3D" id="1.20.1250.20">
    <property type="entry name" value="MFS general substrate transporter like domains"/>
    <property type="match status" value="1"/>
</dbReference>
<gene>
    <name evidence="8" type="ordered locus">PH0367</name>
</gene>
<dbReference type="Pfam" id="PF07690">
    <property type="entry name" value="MFS_1"/>
    <property type="match status" value="1"/>
</dbReference>
<proteinExistence type="predicted"/>
<feature type="domain" description="Major facilitator superfamily (MFS) profile" evidence="7">
    <location>
        <begin position="22"/>
        <end position="433"/>
    </location>
</feature>
<dbReference type="AlphaFoldDB" id="O58105"/>
<dbReference type="GO" id="GO:0022857">
    <property type="term" value="F:transmembrane transporter activity"/>
    <property type="evidence" value="ECO:0007669"/>
    <property type="project" value="InterPro"/>
</dbReference>
<dbReference type="PIR" id="D71144">
    <property type="entry name" value="D71144"/>
</dbReference>
<dbReference type="SUPFAM" id="SSF103473">
    <property type="entry name" value="MFS general substrate transporter"/>
    <property type="match status" value="1"/>
</dbReference>
<dbReference type="PANTHER" id="PTHR23505:SF79">
    <property type="entry name" value="PROTEIN SPINSTER"/>
    <property type="match status" value="1"/>
</dbReference>
<keyword evidence="5 6" id="KW-0472">Membrane</keyword>
<evidence type="ECO:0000313" key="8">
    <source>
        <dbReference type="EMBL" id="BAA29441.1"/>
    </source>
</evidence>
<protein>
    <recommendedName>
        <fullName evidence="7">Major facilitator superfamily (MFS) profile domain-containing protein</fullName>
    </recommendedName>
</protein>
<evidence type="ECO:0000256" key="2">
    <source>
        <dbReference type="ARBA" id="ARBA00022448"/>
    </source>
</evidence>
<evidence type="ECO:0000256" key="6">
    <source>
        <dbReference type="SAM" id="Phobius"/>
    </source>
</evidence>
<evidence type="ECO:0000256" key="3">
    <source>
        <dbReference type="ARBA" id="ARBA00022692"/>
    </source>
</evidence>
<keyword evidence="4 6" id="KW-1133">Transmembrane helix</keyword>
<dbReference type="PROSITE" id="PS50850">
    <property type="entry name" value="MFS"/>
    <property type="match status" value="1"/>
</dbReference>
<comment type="subcellular location">
    <subcellularLocation>
        <location evidence="1">Membrane</location>
        <topology evidence="1">Multi-pass membrane protein</topology>
    </subcellularLocation>
</comment>
<dbReference type="GO" id="GO:0016020">
    <property type="term" value="C:membrane"/>
    <property type="evidence" value="ECO:0007669"/>
    <property type="project" value="UniProtKB-SubCell"/>
</dbReference>
<dbReference type="KEGG" id="pho:PH0367"/>
<feature type="transmembrane region" description="Helical" evidence="6">
    <location>
        <begin position="406"/>
        <end position="429"/>
    </location>
</feature>
<evidence type="ECO:0000256" key="1">
    <source>
        <dbReference type="ARBA" id="ARBA00004141"/>
    </source>
</evidence>
<dbReference type="PANTHER" id="PTHR23505">
    <property type="entry name" value="SPINSTER"/>
    <property type="match status" value="1"/>
</dbReference>
<dbReference type="InterPro" id="IPR044770">
    <property type="entry name" value="MFS_spinster-like"/>
</dbReference>
<evidence type="ECO:0000256" key="5">
    <source>
        <dbReference type="ARBA" id="ARBA00023136"/>
    </source>
</evidence>
<keyword evidence="2" id="KW-0813">Transport</keyword>
<feature type="transmembrane region" description="Helical" evidence="6">
    <location>
        <begin position="60"/>
        <end position="79"/>
    </location>
</feature>
<evidence type="ECO:0000256" key="4">
    <source>
        <dbReference type="ARBA" id="ARBA00022989"/>
    </source>
</evidence>
<keyword evidence="3 6" id="KW-0812">Transmembrane</keyword>
<dbReference type="InterPro" id="IPR011701">
    <property type="entry name" value="MFS"/>
</dbReference>
<dbReference type="eggNOG" id="arCOG00130">
    <property type="taxonomic scope" value="Archaea"/>
</dbReference>
<feature type="transmembrane region" description="Helical" evidence="6">
    <location>
        <begin position="371"/>
        <end position="394"/>
    </location>
</feature>
<organism evidence="8 9">
    <name type="scientific">Pyrococcus horikoshii (strain ATCC 700860 / DSM 12428 / JCM 9974 / NBRC 100139 / OT-3)</name>
    <dbReference type="NCBI Taxonomy" id="70601"/>
    <lineage>
        <taxon>Archaea</taxon>
        <taxon>Methanobacteriati</taxon>
        <taxon>Methanobacteriota</taxon>
        <taxon>Thermococci</taxon>
        <taxon>Thermococcales</taxon>
        <taxon>Thermococcaceae</taxon>
        <taxon>Pyrococcus</taxon>
    </lineage>
</organism>
<reference evidence="8 9" key="1">
    <citation type="journal article" date="1998" name="DNA Res.">
        <title>Complete sequence and gene organization of the genome of a hyper-thermophilic archaebacterium, Pyrococcus horikoshii OT3.</title>
        <authorList>
            <person name="Kawarabayasi Y."/>
            <person name="Sawada M."/>
            <person name="Horikawa H."/>
            <person name="Haikawa Y."/>
            <person name="Hino Y."/>
            <person name="Yamamoto S."/>
            <person name="Sekine M."/>
            <person name="Baba S."/>
            <person name="Kosugi H."/>
            <person name="Hosoyama A."/>
            <person name="Nagai Y."/>
            <person name="Sakai M."/>
            <person name="Ogura K."/>
            <person name="Otuka R."/>
            <person name="Nakazawa H."/>
            <person name="Takamiya M."/>
            <person name="Ohfuku Y."/>
            <person name="Funahashi T."/>
            <person name="Tanaka T."/>
            <person name="Kudoh Y."/>
            <person name="Yamazaki J."/>
            <person name="Kushida N."/>
            <person name="Oguchi A."/>
            <person name="Aoki K."/>
            <person name="Nakamura Y."/>
            <person name="Robb T.F."/>
            <person name="Horikoshi K."/>
            <person name="Masuchi Y."/>
            <person name="Shizuya H."/>
            <person name="Kikuchi H."/>
        </authorList>
    </citation>
    <scope>NUCLEOTIDE SEQUENCE [LARGE SCALE GENOMIC DNA]</scope>
    <source>
        <strain evidence="9">ATCC 700860 / DSM 12428 / JCM 9974 / NBRC 100139 / OT-3</strain>
    </source>
</reference>
<feature type="transmembrane region" description="Helical" evidence="6">
    <location>
        <begin position="113"/>
        <end position="134"/>
    </location>
</feature>
<name>O58105_PYRHO</name>
<accession>O58105</accession>
<feature type="transmembrane region" description="Helical" evidence="6">
    <location>
        <begin position="234"/>
        <end position="255"/>
    </location>
</feature>
<feature type="transmembrane region" description="Helical" evidence="6">
    <location>
        <begin position="146"/>
        <end position="168"/>
    </location>
</feature>
<dbReference type="InterPro" id="IPR020846">
    <property type="entry name" value="MFS_dom"/>
</dbReference>
<feature type="transmembrane region" description="Helical" evidence="6">
    <location>
        <begin position="331"/>
        <end position="350"/>
    </location>
</feature>
<feature type="transmembrane region" description="Helical" evidence="6">
    <location>
        <begin position="267"/>
        <end position="291"/>
    </location>
</feature>
<feature type="transmembrane region" description="Helical" evidence="6">
    <location>
        <begin position="174"/>
        <end position="193"/>
    </location>
</feature>